<dbReference type="Proteomes" id="UP000028999">
    <property type="component" value="Unassembled WGS sequence"/>
</dbReference>
<protein>
    <submittedName>
        <fullName evidence="2">BnaC02g22780D protein</fullName>
    </submittedName>
</protein>
<keyword evidence="3" id="KW-1185">Reference proteome</keyword>
<gene>
    <name evidence="2" type="primary">BnaC02g22780D</name>
    <name evidence="2" type="ORF">GSBRNA2T00074737001</name>
</gene>
<dbReference type="EMBL" id="LK032524">
    <property type="protein sequence ID" value="CDY42430.1"/>
    <property type="molecule type" value="Genomic_DNA"/>
</dbReference>
<keyword evidence="1" id="KW-0472">Membrane</keyword>
<dbReference type="AlphaFoldDB" id="A0A078HV99"/>
<organism evidence="2 3">
    <name type="scientific">Brassica napus</name>
    <name type="common">Rape</name>
    <dbReference type="NCBI Taxonomy" id="3708"/>
    <lineage>
        <taxon>Eukaryota</taxon>
        <taxon>Viridiplantae</taxon>
        <taxon>Streptophyta</taxon>
        <taxon>Embryophyta</taxon>
        <taxon>Tracheophyta</taxon>
        <taxon>Spermatophyta</taxon>
        <taxon>Magnoliopsida</taxon>
        <taxon>eudicotyledons</taxon>
        <taxon>Gunneridae</taxon>
        <taxon>Pentapetalae</taxon>
        <taxon>rosids</taxon>
        <taxon>malvids</taxon>
        <taxon>Brassicales</taxon>
        <taxon>Brassicaceae</taxon>
        <taxon>Brassiceae</taxon>
        <taxon>Brassica</taxon>
    </lineage>
</organism>
<dbReference type="PaxDb" id="3708-A0A078HV99"/>
<feature type="transmembrane region" description="Helical" evidence="1">
    <location>
        <begin position="6"/>
        <end position="29"/>
    </location>
</feature>
<evidence type="ECO:0000313" key="3">
    <source>
        <dbReference type="Proteomes" id="UP000028999"/>
    </source>
</evidence>
<proteinExistence type="predicted"/>
<keyword evidence="1" id="KW-0812">Transmembrane</keyword>
<evidence type="ECO:0000313" key="2">
    <source>
        <dbReference type="EMBL" id="CDY42430.1"/>
    </source>
</evidence>
<evidence type="ECO:0000256" key="1">
    <source>
        <dbReference type="SAM" id="Phobius"/>
    </source>
</evidence>
<name>A0A078HV99_BRANA</name>
<accession>A0A078HV99</accession>
<reference evidence="2 3" key="1">
    <citation type="journal article" date="2014" name="Science">
        <title>Plant genetics. Early allopolyploid evolution in the post-Neolithic Brassica napus oilseed genome.</title>
        <authorList>
            <person name="Chalhoub B."/>
            <person name="Denoeud F."/>
            <person name="Liu S."/>
            <person name="Parkin I.A."/>
            <person name="Tang H."/>
            <person name="Wang X."/>
            <person name="Chiquet J."/>
            <person name="Belcram H."/>
            <person name="Tong C."/>
            <person name="Samans B."/>
            <person name="Correa M."/>
            <person name="Da Silva C."/>
            <person name="Just J."/>
            <person name="Falentin C."/>
            <person name="Koh C.S."/>
            <person name="Le Clainche I."/>
            <person name="Bernard M."/>
            <person name="Bento P."/>
            <person name="Noel B."/>
            <person name="Labadie K."/>
            <person name="Alberti A."/>
            <person name="Charles M."/>
            <person name="Arnaud D."/>
            <person name="Guo H."/>
            <person name="Daviaud C."/>
            <person name="Alamery S."/>
            <person name="Jabbari K."/>
            <person name="Zhao M."/>
            <person name="Edger P.P."/>
            <person name="Chelaifa H."/>
            <person name="Tack D."/>
            <person name="Lassalle G."/>
            <person name="Mestiri I."/>
            <person name="Schnel N."/>
            <person name="Le Paslier M.C."/>
            <person name="Fan G."/>
            <person name="Renault V."/>
            <person name="Bayer P.E."/>
            <person name="Golicz A.A."/>
            <person name="Manoli S."/>
            <person name="Lee T.H."/>
            <person name="Thi V.H."/>
            <person name="Chalabi S."/>
            <person name="Hu Q."/>
            <person name="Fan C."/>
            <person name="Tollenaere R."/>
            <person name="Lu Y."/>
            <person name="Battail C."/>
            <person name="Shen J."/>
            <person name="Sidebottom C.H."/>
            <person name="Wang X."/>
            <person name="Canaguier A."/>
            <person name="Chauveau A."/>
            <person name="Berard A."/>
            <person name="Deniot G."/>
            <person name="Guan M."/>
            <person name="Liu Z."/>
            <person name="Sun F."/>
            <person name="Lim Y.P."/>
            <person name="Lyons E."/>
            <person name="Town C.D."/>
            <person name="Bancroft I."/>
            <person name="Wang X."/>
            <person name="Meng J."/>
            <person name="Ma J."/>
            <person name="Pires J.C."/>
            <person name="King G.J."/>
            <person name="Brunel D."/>
            <person name="Delourme R."/>
            <person name="Renard M."/>
            <person name="Aury J.M."/>
            <person name="Adams K.L."/>
            <person name="Batley J."/>
            <person name="Snowdon R.J."/>
            <person name="Tost J."/>
            <person name="Edwards D."/>
            <person name="Zhou Y."/>
            <person name="Hua W."/>
            <person name="Sharpe A.G."/>
            <person name="Paterson A.H."/>
            <person name="Guan C."/>
            <person name="Wincker P."/>
        </authorList>
    </citation>
    <scope>NUCLEOTIDE SEQUENCE [LARGE SCALE GENOMIC DNA]</scope>
    <source>
        <strain evidence="3">cv. Darmor-bzh</strain>
    </source>
</reference>
<keyword evidence="1" id="KW-1133">Transmembrane helix</keyword>
<dbReference type="Gramene" id="CDY42430">
    <property type="protein sequence ID" value="CDY42430"/>
    <property type="gene ID" value="GSBRNA2T00074737001"/>
</dbReference>
<sequence length="93" mass="10627">MPTMSCLLRIAITVIAVLLHILSFILNSLRSLAGALRKILSTTPNRCFHLRLIRLKVSMSRRYHITFLVCKIYSFRCVVMVKSSQTTISAFIK</sequence>